<accession>A0A200R0D9</accession>
<dbReference type="PANTHER" id="PTHR46328:SF6">
    <property type="entry name" value="PROTEIN FAR1-RELATED SEQUENCE 5-LIKE"/>
    <property type="match status" value="1"/>
</dbReference>
<comment type="caution">
    <text evidence="2">The sequence shown here is derived from an EMBL/GenBank/DDBJ whole genome shotgun (WGS) entry which is preliminary data.</text>
</comment>
<dbReference type="AlphaFoldDB" id="A0A200R0D9"/>
<dbReference type="OMA" id="HKLMTHC"/>
<gene>
    <name evidence="2" type="ORF">BVC80_959g4</name>
</gene>
<dbReference type="Pfam" id="PF03101">
    <property type="entry name" value="FAR1"/>
    <property type="match status" value="1"/>
</dbReference>
<dbReference type="InParanoid" id="A0A200R0D9"/>
<dbReference type="PANTHER" id="PTHR46328">
    <property type="entry name" value="FAR-RED IMPAIRED RESPONSIVE (FAR1) FAMILY PROTEIN-RELATED"/>
    <property type="match status" value="1"/>
</dbReference>
<evidence type="ECO:0000259" key="1">
    <source>
        <dbReference type="Pfam" id="PF03101"/>
    </source>
</evidence>
<feature type="domain" description="FAR1" evidence="1">
    <location>
        <begin position="52"/>
        <end position="142"/>
    </location>
</feature>
<sequence length="224" mass="25622">MASIDGQLDSCDSSTDLNNEIRVSTMQDLNANPDPVEPYIGMSFKSVDDAREFYNAYGKRMGFTIRTNRIRHSQKSRAIIARDYVCSKEGFRSTKHALRKDRILPPRPTTREGCKAMIRVAVKDGGQWIVTKFIGEHNHKLMTRNKAPGEQFKASLLSEAEKDKKIEDLFNELQHEKQRTAGFREQLYMVLSDIEEHAQHISVRVQDVVNNVRELESSEEGGLH</sequence>
<proteinExistence type="predicted"/>
<evidence type="ECO:0000313" key="3">
    <source>
        <dbReference type="Proteomes" id="UP000195402"/>
    </source>
</evidence>
<dbReference type="InterPro" id="IPR004330">
    <property type="entry name" value="FAR1_DNA_bnd_dom"/>
</dbReference>
<dbReference type="STRING" id="56857.A0A200R0D9"/>
<evidence type="ECO:0000313" key="2">
    <source>
        <dbReference type="EMBL" id="OVA16175.1"/>
    </source>
</evidence>
<name>A0A200R0D9_MACCD</name>
<dbReference type="Proteomes" id="UP000195402">
    <property type="component" value="Unassembled WGS sequence"/>
</dbReference>
<dbReference type="OrthoDB" id="815229at2759"/>
<organism evidence="2 3">
    <name type="scientific">Macleaya cordata</name>
    <name type="common">Five-seeded plume-poppy</name>
    <name type="synonym">Bocconia cordata</name>
    <dbReference type="NCBI Taxonomy" id="56857"/>
    <lineage>
        <taxon>Eukaryota</taxon>
        <taxon>Viridiplantae</taxon>
        <taxon>Streptophyta</taxon>
        <taxon>Embryophyta</taxon>
        <taxon>Tracheophyta</taxon>
        <taxon>Spermatophyta</taxon>
        <taxon>Magnoliopsida</taxon>
        <taxon>Ranunculales</taxon>
        <taxon>Papaveraceae</taxon>
        <taxon>Papaveroideae</taxon>
        <taxon>Macleaya</taxon>
    </lineage>
</organism>
<dbReference type="EMBL" id="MVGT01000620">
    <property type="protein sequence ID" value="OVA16175.1"/>
    <property type="molecule type" value="Genomic_DNA"/>
</dbReference>
<keyword evidence="3" id="KW-1185">Reference proteome</keyword>
<protein>
    <submittedName>
        <fullName evidence="2">FAR1 DNA binding domain</fullName>
    </submittedName>
</protein>
<reference evidence="2 3" key="1">
    <citation type="journal article" date="2017" name="Mol. Plant">
        <title>The Genome of Medicinal Plant Macleaya cordata Provides New Insights into Benzylisoquinoline Alkaloids Metabolism.</title>
        <authorList>
            <person name="Liu X."/>
            <person name="Liu Y."/>
            <person name="Huang P."/>
            <person name="Ma Y."/>
            <person name="Qing Z."/>
            <person name="Tang Q."/>
            <person name="Cao H."/>
            <person name="Cheng P."/>
            <person name="Zheng Y."/>
            <person name="Yuan Z."/>
            <person name="Zhou Y."/>
            <person name="Liu J."/>
            <person name="Tang Z."/>
            <person name="Zhuo Y."/>
            <person name="Zhang Y."/>
            <person name="Yu L."/>
            <person name="Huang J."/>
            <person name="Yang P."/>
            <person name="Peng Q."/>
            <person name="Zhang J."/>
            <person name="Jiang W."/>
            <person name="Zhang Z."/>
            <person name="Lin K."/>
            <person name="Ro D.K."/>
            <person name="Chen X."/>
            <person name="Xiong X."/>
            <person name="Shang Y."/>
            <person name="Huang S."/>
            <person name="Zeng J."/>
        </authorList>
    </citation>
    <scope>NUCLEOTIDE SEQUENCE [LARGE SCALE GENOMIC DNA]</scope>
    <source>
        <strain evidence="3">cv. BLH2017</strain>
        <tissue evidence="2">Root</tissue>
    </source>
</reference>